<gene>
    <name evidence="2" type="ORF">DFH08DRAFT_815777</name>
</gene>
<dbReference type="EMBL" id="JARIHO010000039">
    <property type="protein sequence ID" value="KAJ7328272.1"/>
    <property type="molecule type" value="Genomic_DNA"/>
</dbReference>
<proteinExistence type="predicted"/>
<feature type="transmembrane region" description="Helical" evidence="1">
    <location>
        <begin position="30"/>
        <end position="48"/>
    </location>
</feature>
<keyword evidence="1" id="KW-1133">Transmembrane helix</keyword>
<organism evidence="2 3">
    <name type="scientific">Mycena albidolilacea</name>
    <dbReference type="NCBI Taxonomy" id="1033008"/>
    <lineage>
        <taxon>Eukaryota</taxon>
        <taxon>Fungi</taxon>
        <taxon>Dikarya</taxon>
        <taxon>Basidiomycota</taxon>
        <taxon>Agaricomycotina</taxon>
        <taxon>Agaricomycetes</taxon>
        <taxon>Agaricomycetidae</taxon>
        <taxon>Agaricales</taxon>
        <taxon>Marasmiineae</taxon>
        <taxon>Mycenaceae</taxon>
        <taxon>Mycena</taxon>
    </lineage>
</organism>
<keyword evidence="3" id="KW-1185">Reference proteome</keyword>
<protein>
    <submittedName>
        <fullName evidence="2">Uncharacterized protein</fullName>
    </submittedName>
</protein>
<evidence type="ECO:0000313" key="3">
    <source>
        <dbReference type="Proteomes" id="UP001218218"/>
    </source>
</evidence>
<evidence type="ECO:0000313" key="2">
    <source>
        <dbReference type="EMBL" id="KAJ7328272.1"/>
    </source>
</evidence>
<accession>A0AAD6ZL75</accession>
<evidence type="ECO:0000256" key="1">
    <source>
        <dbReference type="SAM" id="Phobius"/>
    </source>
</evidence>
<sequence>MANAMGLGFNAHNLQDIWMMTCSSIPAQRVLPYIVSVLLLQFIDIMIFPSTWTDQCQMCGVPPHPSAVWPSSFLTSTRSLFGVFVLLLLDLRAAPFYVCYIRS</sequence>
<keyword evidence="1" id="KW-0812">Transmembrane</keyword>
<reference evidence="2" key="1">
    <citation type="submission" date="2023-03" db="EMBL/GenBank/DDBJ databases">
        <title>Massive genome expansion in bonnet fungi (Mycena s.s.) driven by repeated elements and novel gene families across ecological guilds.</title>
        <authorList>
            <consortium name="Lawrence Berkeley National Laboratory"/>
            <person name="Harder C.B."/>
            <person name="Miyauchi S."/>
            <person name="Viragh M."/>
            <person name="Kuo A."/>
            <person name="Thoen E."/>
            <person name="Andreopoulos B."/>
            <person name="Lu D."/>
            <person name="Skrede I."/>
            <person name="Drula E."/>
            <person name="Henrissat B."/>
            <person name="Morin E."/>
            <person name="Kohler A."/>
            <person name="Barry K."/>
            <person name="LaButti K."/>
            <person name="Morin E."/>
            <person name="Salamov A."/>
            <person name="Lipzen A."/>
            <person name="Mereny Z."/>
            <person name="Hegedus B."/>
            <person name="Baldrian P."/>
            <person name="Stursova M."/>
            <person name="Weitz H."/>
            <person name="Taylor A."/>
            <person name="Grigoriev I.V."/>
            <person name="Nagy L.G."/>
            <person name="Martin F."/>
            <person name="Kauserud H."/>
        </authorList>
    </citation>
    <scope>NUCLEOTIDE SEQUENCE</scope>
    <source>
        <strain evidence="2">CBHHK002</strain>
    </source>
</reference>
<comment type="caution">
    <text evidence="2">The sequence shown here is derived from an EMBL/GenBank/DDBJ whole genome shotgun (WGS) entry which is preliminary data.</text>
</comment>
<name>A0AAD6ZL75_9AGAR</name>
<keyword evidence="1" id="KW-0472">Membrane</keyword>
<dbReference type="AlphaFoldDB" id="A0AAD6ZL75"/>
<dbReference type="Proteomes" id="UP001218218">
    <property type="component" value="Unassembled WGS sequence"/>
</dbReference>